<dbReference type="OMA" id="MACTVNF"/>
<keyword evidence="5" id="KW-0812">Transmembrane</keyword>
<dbReference type="Ensembl" id="ENSXMAT00000028710.1">
    <property type="protein sequence ID" value="ENSXMAP00000033069.1"/>
    <property type="gene ID" value="ENSXMAG00000027914.1"/>
</dbReference>
<dbReference type="GO" id="GO:0043123">
    <property type="term" value="P:positive regulation of canonical NF-kappaB signal transduction"/>
    <property type="evidence" value="ECO:0007669"/>
    <property type="project" value="TreeGrafter"/>
</dbReference>
<dbReference type="InterPro" id="IPR008983">
    <property type="entry name" value="Tumour_necrosis_fac-like_dom"/>
</dbReference>
<dbReference type="InterPro" id="IPR006052">
    <property type="entry name" value="TNF_dom"/>
</dbReference>
<accession>A0A3B5QNR3</accession>
<reference evidence="7" key="4">
    <citation type="submission" date="2025-09" db="UniProtKB">
        <authorList>
            <consortium name="Ensembl"/>
        </authorList>
    </citation>
    <scope>IDENTIFICATION</scope>
    <source>
        <strain evidence="7">JP 163 A</strain>
    </source>
</reference>
<comment type="similarity">
    <text evidence="2">Belongs to the tumor necrosis factor family.</text>
</comment>
<dbReference type="Gene3D" id="2.60.120.40">
    <property type="match status" value="1"/>
</dbReference>
<proteinExistence type="inferred from homology"/>
<evidence type="ECO:0000256" key="4">
    <source>
        <dbReference type="ARBA" id="ARBA00023136"/>
    </source>
</evidence>
<keyword evidence="8" id="KW-1185">Reference proteome</keyword>
<dbReference type="InParanoid" id="A0A3B5QNR3"/>
<dbReference type="GO" id="GO:0008625">
    <property type="term" value="P:extrinsic apoptotic signaling pathway via death domain receptors"/>
    <property type="evidence" value="ECO:0007669"/>
    <property type="project" value="TreeGrafter"/>
</dbReference>
<dbReference type="GO" id="GO:0005615">
    <property type="term" value="C:extracellular space"/>
    <property type="evidence" value="ECO:0007669"/>
    <property type="project" value="UniProtKB-KW"/>
</dbReference>
<dbReference type="GO" id="GO:0005125">
    <property type="term" value="F:cytokine activity"/>
    <property type="evidence" value="ECO:0007669"/>
    <property type="project" value="UniProtKB-KW"/>
</dbReference>
<organism evidence="7 8">
    <name type="scientific">Xiphophorus maculatus</name>
    <name type="common">Southern platyfish</name>
    <name type="synonym">Platypoecilus maculatus</name>
    <dbReference type="NCBI Taxonomy" id="8083"/>
    <lineage>
        <taxon>Eukaryota</taxon>
        <taxon>Metazoa</taxon>
        <taxon>Chordata</taxon>
        <taxon>Craniata</taxon>
        <taxon>Vertebrata</taxon>
        <taxon>Euteleostomi</taxon>
        <taxon>Actinopterygii</taxon>
        <taxon>Neopterygii</taxon>
        <taxon>Teleostei</taxon>
        <taxon>Neoteleostei</taxon>
        <taxon>Acanthomorphata</taxon>
        <taxon>Ovalentaria</taxon>
        <taxon>Atherinomorphae</taxon>
        <taxon>Cyprinodontiformes</taxon>
        <taxon>Poeciliidae</taxon>
        <taxon>Poeciliinae</taxon>
        <taxon>Xiphophorus</taxon>
    </lineage>
</organism>
<comment type="subcellular location">
    <subcellularLocation>
        <location evidence="1">Membrane</location>
    </subcellularLocation>
</comment>
<feature type="transmembrane region" description="Helical" evidence="5">
    <location>
        <begin position="148"/>
        <end position="168"/>
    </location>
</feature>
<dbReference type="GeneTree" id="ENSGT01060000248544"/>
<evidence type="ECO:0000313" key="7">
    <source>
        <dbReference type="Ensembl" id="ENSXMAP00000033069.1"/>
    </source>
</evidence>
<dbReference type="STRING" id="8083.ENSXMAP00000033069"/>
<evidence type="ECO:0000256" key="3">
    <source>
        <dbReference type="ARBA" id="ARBA00022514"/>
    </source>
</evidence>
<name>A0A3B5QNR3_XIPMA</name>
<keyword evidence="4 5" id="KW-0472">Membrane</keyword>
<dbReference type="SMART" id="SM00207">
    <property type="entry name" value="TNF"/>
    <property type="match status" value="1"/>
</dbReference>
<dbReference type="FunCoup" id="A0A3B5QNR3">
    <property type="interactions" value="1028"/>
</dbReference>
<sequence>MPGSLASGRCCTRNFSRIALAQHPTKQTQTGVKATAAALGISQVEGSLAHVLLPVNQGCQTPVLKGRCPATFRCASAAPHLNRIIRPLARLWRTYVHKEEVFLVDEGGGQRSPATPPNLIPCWSFPQARETVRSHSKSRGCMGVSCSVAMIVLMLFLLVFAALGFEAWQILRLQEKLKDVEKVEHDLVTEFHAPQKQIGLYNPDSNGEEKTKKPAAHVLGRIVHQPSQMTLRWEPKAGQAFTSGEVAYKIEDGALQVNESGLYHVYSRVELIFKNCQPTSSFDHVVFVRRAGQSKLLTLMEAHRSGFCVQKPNGPWTAENYLGGGLQLMKFDRVYVNVSHPTYLSHSHYGNFFGLYKI</sequence>
<reference evidence="8" key="1">
    <citation type="submission" date="2012-01" db="EMBL/GenBank/DDBJ databases">
        <authorList>
            <person name="Walter R."/>
            <person name="Schartl M."/>
            <person name="Warren W."/>
        </authorList>
    </citation>
    <scope>NUCLEOTIDE SEQUENCE [LARGE SCALE GENOMIC DNA]</scope>
    <source>
        <strain evidence="8">JP 163 A</strain>
    </source>
</reference>
<dbReference type="GO" id="GO:0016020">
    <property type="term" value="C:membrane"/>
    <property type="evidence" value="ECO:0007669"/>
    <property type="project" value="UniProtKB-SubCell"/>
</dbReference>
<reference evidence="7" key="3">
    <citation type="submission" date="2025-08" db="UniProtKB">
        <authorList>
            <consortium name="Ensembl"/>
        </authorList>
    </citation>
    <scope>IDENTIFICATION</scope>
    <source>
        <strain evidence="7">JP 163 A</strain>
    </source>
</reference>
<evidence type="ECO:0000256" key="1">
    <source>
        <dbReference type="ARBA" id="ARBA00004370"/>
    </source>
</evidence>
<protein>
    <submittedName>
        <fullName evidence="7">Fas ligand (TNF superfamily, member 6)</fullName>
    </submittedName>
</protein>
<keyword evidence="3" id="KW-0202">Cytokine</keyword>
<evidence type="ECO:0000256" key="5">
    <source>
        <dbReference type="SAM" id="Phobius"/>
    </source>
</evidence>
<dbReference type="GO" id="GO:0005164">
    <property type="term" value="F:tumor necrosis factor receptor binding"/>
    <property type="evidence" value="ECO:0007669"/>
    <property type="project" value="InterPro"/>
</dbReference>
<evidence type="ECO:0000259" key="6">
    <source>
        <dbReference type="PROSITE" id="PS50049"/>
    </source>
</evidence>
<reference evidence="8" key="2">
    <citation type="journal article" date="2013" name="Nat. Genet.">
        <title>The genome of the platyfish, Xiphophorus maculatus, provides insights into evolutionary adaptation and several complex traits.</title>
        <authorList>
            <person name="Schartl M."/>
            <person name="Walter R.B."/>
            <person name="Shen Y."/>
            <person name="Garcia T."/>
            <person name="Catchen J."/>
            <person name="Amores A."/>
            <person name="Braasch I."/>
            <person name="Chalopin D."/>
            <person name="Volff J.N."/>
            <person name="Lesch K.P."/>
            <person name="Bisazza A."/>
            <person name="Minx P."/>
            <person name="Hillier L."/>
            <person name="Wilson R.K."/>
            <person name="Fuerstenberg S."/>
            <person name="Boore J."/>
            <person name="Searle S."/>
            <person name="Postlethwait J.H."/>
            <person name="Warren W.C."/>
        </authorList>
    </citation>
    <scope>NUCLEOTIDE SEQUENCE [LARGE SCALE GENOMIC DNA]</scope>
    <source>
        <strain evidence="8">JP 163 A</strain>
    </source>
</reference>
<dbReference type="GO" id="GO:0030903">
    <property type="term" value="P:notochord development"/>
    <property type="evidence" value="ECO:0007669"/>
    <property type="project" value="Ensembl"/>
</dbReference>
<feature type="domain" description="THD" evidence="6">
    <location>
        <begin position="214"/>
        <end position="358"/>
    </location>
</feature>
<dbReference type="AlphaFoldDB" id="A0A3B5QNR3"/>
<dbReference type="GO" id="GO:0006955">
    <property type="term" value="P:immune response"/>
    <property type="evidence" value="ECO:0007669"/>
    <property type="project" value="InterPro"/>
</dbReference>
<dbReference type="Pfam" id="PF00229">
    <property type="entry name" value="TNF"/>
    <property type="match status" value="1"/>
</dbReference>
<evidence type="ECO:0000313" key="8">
    <source>
        <dbReference type="Proteomes" id="UP000002852"/>
    </source>
</evidence>
<dbReference type="PROSITE" id="PS50049">
    <property type="entry name" value="THD_2"/>
    <property type="match status" value="1"/>
</dbReference>
<keyword evidence="5" id="KW-1133">Transmembrane helix</keyword>
<dbReference type="PANTHER" id="PTHR11471:SF33">
    <property type="entry name" value="TUMOR NECROSIS FACTOR LIGAND SUPERFAMILY MEMBER 6"/>
    <property type="match status" value="1"/>
</dbReference>
<dbReference type="PANTHER" id="PTHR11471">
    <property type="entry name" value="TUMOR NECROSIS FACTOR FAMILY MEMBER"/>
    <property type="match status" value="1"/>
</dbReference>
<dbReference type="SUPFAM" id="SSF49842">
    <property type="entry name" value="TNF-like"/>
    <property type="match status" value="1"/>
</dbReference>
<dbReference type="CDD" id="cd00184">
    <property type="entry name" value="TNF"/>
    <property type="match status" value="1"/>
</dbReference>
<evidence type="ECO:0000256" key="2">
    <source>
        <dbReference type="ARBA" id="ARBA00008670"/>
    </source>
</evidence>
<dbReference type="Proteomes" id="UP000002852">
    <property type="component" value="Unassembled WGS sequence"/>
</dbReference>